<dbReference type="PANTHER" id="PTHR31517">
    <property type="match status" value="1"/>
</dbReference>
<dbReference type="Gene3D" id="1.10.520.10">
    <property type="match status" value="1"/>
</dbReference>
<keyword evidence="9 17" id="KW-1015">Disulfide bond</keyword>
<evidence type="ECO:0000256" key="9">
    <source>
        <dbReference type="ARBA" id="ARBA00023157"/>
    </source>
</evidence>
<keyword evidence="7 18" id="KW-0560">Oxidoreductase</keyword>
<feature type="binding site" evidence="15">
    <location>
        <position position="76"/>
    </location>
    <ligand>
        <name>Ca(2+)</name>
        <dbReference type="ChEBI" id="CHEBI:29108"/>
        <label>1</label>
    </ligand>
</feature>
<keyword evidence="12 18" id="KW-0376">Hydrogen peroxide</keyword>
<evidence type="ECO:0000256" key="16">
    <source>
        <dbReference type="PIRSR" id="PIRSR600823-4"/>
    </source>
</evidence>
<feature type="binding site" evidence="15">
    <location>
        <position position="74"/>
    </location>
    <ligand>
        <name>Ca(2+)</name>
        <dbReference type="ChEBI" id="CHEBI:29108"/>
        <label>1</label>
    </ligand>
</feature>
<feature type="disulfide bond" evidence="17">
    <location>
        <begin position="201"/>
        <end position="227"/>
    </location>
</feature>
<feature type="disulfide bond" evidence="17">
    <location>
        <begin position="37"/>
        <end position="116"/>
    </location>
</feature>
<feature type="disulfide bond" evidence="17">
    <location>
        <begin position="70"/>
        <end position="75"/>
    </location>
</feature>
<keyword evidence="18" id="KW-0964">Secreted</keyword>
<dbReference type="Pfam" id="PF00141">
    <property type="entry name" value="peroxidase"/>
    <property type="match status" value="1"/>
</dbReference>
<dbReference type="PROSITE" id="PS00436">
    <property type="entry name" value="PEROXIDASE_2"/>
    <property type="match status" value="1"/>
</dbReference>
<feature type="binding site" evidence="15">
    <location>
        <position position="72"/>
    </location>
    <ligand>
        <name>Ca(2+)</name>
        <dbReference type="ChEBI" id="CHEBI:29108"/>
        <label>1</label>
    </ligand>
</feature>
<dbReference type="GO" id="GO:0006979">
    <property type="term" value="P:response to oxidative stress"/>
    <property type="evidence" value="ECO:0007669"/>
    <property type="project" value="UniProtKB-UniRule"/>
</dbReference>
<evidence type="ECO:0000256" key="4">
    <source>
        <dbReference type="ARBA" id="ARBA00022617"/>
    </source>
</evidence>
<comment type="cofactor">
    <cofactor evidence="15 18">
        <name>heme b</name>
        <dbReference type="ChEBI" id="CHEBI:60344"/>
    </cofactor>
    <text evidence="15 18">Binds 1 heme b (iron(II)-protoporphyrin IX) group per subunit.</text>
</comment>
<dbReference type="FunFam" id="1.10.420.10:FF:000006">
    <property type="entry name" value="Peroxidase"/>
    <property type="match status" value="1"/>
</dbReference>
<dbReference type="GO" id="GO:0140825">
    <property type="term" value="F:lactoperoxidase activity"/>
    <property type="evidence" value="ECO:0007669"/>
    <property type="project" value="UniProtKB-EC"/>
</dbReference>
<evidence type="ECO:0000256" key="6">
    <source>
        <dbReference type="ARBA" id="ARBA00022837"/>
    </source>
</evidence>
<evidence type="ECO:0000256" key="2">
    <source>
        <dbReference type="ARBA" id="ARBA00006873"/>
    </source>
</evidence>
<comment type="similarity">
    <text evidence="18">Belongs to the peroxidase family. Classical plant (class III) peroxidase subfamily.</text>
</comment>
<evidence type="ECO:0000256" key="5">
    <source>
        <dbReference type="ARBA" id="ARBA00022723"/>
    </source>
</evidence>
<feature type="binding site" evidence="15">
    <location>
        <position position="246"/>
    </location>
    <ligand>
        <name>Ca(2+)</name>
        <dbReference type="ChEBI" id="CHEBI:29108"/>
        <label>2</label>
    </ligand>
</feature>
<evidence type="ECO:0000256" key="10">
    <source>
        <dbReference type="ARBA" id="ARBA00023180"/>
    </source>
</evidence>
<dbReference type="GO" id="GO:0005576">
    <property type="term" value="C:extracellular region"/>
    <property type="evidence" value="ECO:0007669"/>
    <property type="project" value="UniProtKB-SubCell"/>
</dbReference>
<feature type="binding site" description="axial binding residue" evidence="15">
    <location>
        <position position="194"/>
    </location>
    <ligand>
        <name>heme b</name>
        <dbReference type="ChEBI" id="CHEBI:60344"/>
    </ligand>
    <ligandPart>
        <name>Fe</name>
        <dbReference type="ChEBI" id="CHEBI:18248"/>
    </ligandPart>
</feature>
<feature type="domain" description="Plant heme peroxidase family profile" evidence="19">
    <location>
        <begin position="27"/>
        <end position="318"/>
    </location>
</feature>
<dbReference type="PROSITE" id="PS50873">
    <property type="entry name" value="PEROXIDASE_4"/>
    <property type="match status" value="1"/>
</dbReference>
<evidence type="ECO:0000256" key="3">
    <source>
        <dbReference type="ARBA" id="ARBA00022559"/>
    </source>
</evidence>
<keyword evidence="4 18" id="KW-0349">Heme</keyword>
<dbReference type="InterPro" id="IPR019793">
    <property type="entry name" value="Peroxidases_heam-ligand_BS"/>
</dbReference>
<dbReference type="AlphaFoldDB" id="A0AAD8QYH7"/>
<keyword evidence="8 15" id="KW-0408">Iron</keyword>
<dbReference type="PANTHER" id="PTHR31517:SF84">
    <property type="entry name" value="PEROXIDASE"/>
    <property type="match status" value="1"/>
</dbReference>
<keyword evidence="3 18" id="KW-0575">Peroxidase</keyword>
<dbReference type="GO" id="GO:0042744">
    <property type="term" value="P:hydrogen peroxide catabolic process"/>
    <property type="evidence" value="ECO:0007669"/>
    <property type="project" value="UniProtKB-KW"/>
</dbReference>
<dbReference type="InterPro" id="IPR010255">
    <property type="entry name" value="Haem_peroxidase_sf"/>
</dbReference>
<feature type="binding site" evidence="15">
    <location>
        <position position="90"/>
    </location>
    <ligand>
        <name>Ca(2+)</name>
        <dbReference type="ChEBI" id="CHEBI:29108"/>
        <label>1</label>
    </ligand>
</feature>
<proteinExistence type="inferred from homology"/>
<feature type="site" description="Transition state stabilizer" evidence="16">
    <location>
        <position position="64"/>
    </location>
</feature>
<dbReference type="GO" id="GO:0020037">
    <property type="term" value="F:heme binding"/>
    <property type="evidence" value="ECO:0007669"/>
    <property type="project" value="UniProtKB-UniRule"/>
</dbReference>
<evidence type="ECO:0000256" key="12">
    <source>
        <dbReference type="ARBA" id="ARBA00023324"/>
    </source>
</evidence>
<dbReference type="EC" id="1.11.1.7" evidence="18"/>
<keyword evidence="10" id="KW-0325">Glycoprotein</keyword>
<dbReference type="GO" id="GO:0046872">
    <property type="term" value="F:metal ion binding"/>
    <property type="evidence" value="ECO:0007669"/>
    <property type="project" value="UniProtKB-UniRule"/>
</dbReference>
<comment type="caution">
    <text evidence="20">The sequence shown here is derived from an EMBL/GenBank/DDBJ whole genome shotgun (WGS) entry which is preliminary data.</text>
</comment>
<evidence type="ECO:0000256" key="7">
    <source>
        <dbReference type="ARBA" id="ARBA00023002"/>
    </source>
</evidence>
<dbReference type="CDD" id="cd00693">
    <property type="entry name" value="secretory_peroxidase"/>
    <property type="match status" value="1"/>
</dbReference>
<keyword evidence="5 15" id="KW-0479">Metal-binding</keyword>
<evidence type="ECO:0000313" key="20">
    <source>
        <dbReference type="EMBL" id="KAK1609644.1"/>
    </source>
</evidence>
<comment type="catalytic activity">
    <reaction evidence="1 18">
        <text>2 a phenolic donor + H2O2 = 2 a phenolic radical donor + 2 H2O</text>
        <dbReference type="Rhea" id="RHEA:56136"/>
        <dbReference type="ChEBI" id="CHEBI:15377"/>
        <dbReference type="ChEBI" id="CHEBI:16240"/>
        <dbReference type="ChEBI" id="CHEBI:139520"/>
        <dbReference type="ChEBI" id="CHEBI:139521"/>
        <dbReference type="EC" id="1.11.1.7"/>
    </reaction>
</comment>
<dbReference type="InterPro" id="IPR002016">
    <property type="entry name" value="Haem_peroxidase"/>
</dbReference>
<dbReference type="EMBL" id="JAUUTY010000007">
    <property type="protein sequence ID" value="KAK1609644.1"/>
    <property type="molecule type" value="Genomic_DNA"/>
</dbReference>
<evidence type="ECO:0000256" key="17">
    <source>
        <dbReference type="PIRSR" id="PIRSR600823-5"/>
    </source>
</evidence>
<evidence type="ECO:0000313" key="21">
    <source>
        <dbReference type="Proteomes" id="UP001231189"/>
    </source>
</evidence>
<feature type="disulfide bond" evidence="17">
    <location>
        <begin position="122"/>
        <end position="314"/>
    </location>
</feature>
<evidence type="ECO:0000256" key="1">
    <source>
        <dbReference type="ARBA" id="ARBA00000189"/>
    </source>
</evidence>
<dbReference type="InterPro" id="IPR019794">
    <property type="entry name" value="Peroxidases_AS"/>
</dbReference>
<dbReference type="Gene3D" id="1.10.420.10">
    <property type="entry name" value="Peroxidase, domain 2"/>
    <property type="match status" value="1"/>
</dbReference>
<evidence type="ECO:0000256" key="11">
    <source>
        <dbReference type="ARBA" id="ARBA00023283"/>
    </source>
</evidence>
<comment type="cofactor">
    <cofactor evidence="15 18">
        <name>Ca(2+)</name>
        <dbReference type="ChEBI" id="CHEBI:29108"/>
    </cofactor>
    <text evidence="15 18">Binds 2 calcium ions per subunit.</text>
</comment>
<feature type="binding site" evidence="15">
    <location>
        <position position="78"/>
    </location>
    <ligand>
        <name>Ca(2+)</name>
        <dbReference type="ChEBI" id="CHEBI:29108"/>
        <label>1</label>
    </ligand>
</feature>
<dbReference type="PROSITE" id="PS00435">
    <property type="entry name" value="PEROXIDASE_1"/>
    <property type="match status" value="1"/>
</dbReference>
<gene>
    <name evidence="20" type="ORF">QYE76_033317</name>
</gene>
<feature type="active site" description="Proton acceptor" evidence="13">
    <location>
        <position position="68"/>
    </location>
</feature>
<name>A0AAD8QYH7_LOLMU</name>
<feature type="binding site" evidence="15">
    <location>
        <position position="195"/>
    </location>
    <ligand>
        <name>Ca(2+)</name>
        <dbReference type="ChEBI" id="CHEBI:29108"/>
        <label>2</label>
    </ligand>
</feature>
<dbReference type="PRINTS" id="PR00458">
    <property type="entry name" value="PEROXIDASE"/>
</dbReference>
<dbReference type="Proteomes" id="UP001231189">
    <property type="component" value="Unassembled WGS sequence"/>
</dbReference>
<protein>
    <recommendedName>
        <fullName evidence="18">Peroxidase</fullName>
        <ecNumber evidence="18">1.11.1.7</ecNumber>
    </recommendedName>
</protein>
<dbReference type="SUPFAM" id="SSF48113">
    <property type="entry name" value="Heme-dependent peroxidases"/>
    <property type="match status" value="1"/>
</dbReference>
<dbReference type="FunFam" id="1.10.520.10:FF:000001">
    <property type="entry name" value="Peroxidase"/>
    <property type="match status" value="1"/>
</dbReference>
<feature type="binding site" evidence="15">
    <location>
        <position position="69"/>
    </location>
    <ligand>
        <name>Ca(2+)</name>
        <dbReference type="ChEBI" id="CHEBI:29108"/>
        <label>1</label>
    </ligand>
</feature>
<dbReference type="InterPro" id="IPR000823">
    <property type="entry name" value="Peroxidase_pln"/>
</dbReference>
<feature type="chain" id="PRO_5041779421" description="Peroxidase" evidence="18">
    <location>
        <begin position="27"/>
        <end position="322"/>
    </location>
</feature>
<comment type="similarity">
    <text evidence="2">Belongs to the peroxidase family. Ascorbate peroxidase subfamily.</text>
</comment>
<keyword evidence="6 15" id="KW-0106">Calcium</keyword>
<dbReference type="PRINTS" id="PR00461">
    <property type="entry name" value="PLPEROXIDASE"/>
</dbReference>
<evidence type="ECO:0000256" key="13">
    <source>
        <dbReference type="PIRSR" id="PIRSR600823-1"/>
    </source>
</evidence>
<sequence length="322" mass="34248">MGAAKDLVRLLILVEVVVAIAGPGAAALSMDYYAMTCPFAEYIVRNVVSEAVMGDPTLAAGLLRLHFHDCFVQGCDASVLLDSTAGNTAEKDAPANKSLRGFEVIDKIKQMLEAQCPGVVSCADVLAFAARDAVLFAGGPYYGVPTGRRDGSRSVFSDTFTALPAPFLNASSLISLFATHGFNVQDMVALSGGHTLGVAHCAAFKTRLTTETATLDSGLGSSLAAACKSGGDSATATFDRTSTAFDGVYFKELQQRRGLLSSDQTLFESPETKQLVNMFAMNPGYFFFAFQQGMLKMGQIDLKEGDHGEVRKSCRVVNSGRW</sequence>
<evidence type="ECO:0000259" key="19">
    <source>
        <dbReference type="PROSITE" id="PS50873"/>
    </source>
</evidence>
<keyword evidence="11" id="KW-0873">Pyrrolidone carboxylic acid</keyword>
<evidence type="ECO:0000256" key="8">
    <source>
        <dbReference type="ARBA" id="ARBA00023004"/>
    </source>
</evidence>
<feature type="signal peptide" evidence="18">
    <location>
        <begin position="1"/>
        <end position="26"/>
    </location>
</feature>
<organism evidence="20 21">
    <name type="scientific">Lolium multiflorum</name>
    <name type="common">Italian ryegrass</name>
    <name type="synonym">Lolium perenne subsp. multiflorum</name>
    <dbReference type="NCBI Taxonomy" id="4521"/>
    <lineage>
        <taxon>Eukaryota</taxon>
        <taxon>Viridiplantae</taxon>
        <taxon>Streptophyta</taxon>
        <taxon>Embryophyta</taxon>
        <taxon>Tracheophyta</taxon>
        <taxon>Spermatophyta</taxon>
        <taxon>Magnoliopsida</taxon>
        <taxon>Liliopsida</taxon>
        <taxon>Poales</taxon>
        <taxon>Poaceae</taxon>
        <taxon>BOP clade</taxon>
        <taxon>Pooideae</taxon>
        <taxon>Poodae</taxon>
        <taxon>Poeae</taxon>
        <taxon>Poeae Chloroplast Group 2 (Poeae type)</taxon>
        <taxon>Loliodinae</taxon>
        <taxon>Loliinae</taxon>
        <taxon>Lolium</taxon>
    </lineage>
</organism>
<feature type="binding site" evidence="15">
    <location>
        <position position="239"/>
    </location>
    <ligand>
        <name>Ca(2+)</name>
        <dbReference type="ChEBI" id="CHEBI:29108"/>
        <label>2</label>
    </ligand>
</feature>
<accession>A0AAD8QYH7</accession>
<reference evidence="20" key="1">
    <citation type="submission" date="2023-07" db="EMBL/GenBank/DDBJ databases">
        <title>A chromosome-level genome assembly of Lolium multiflorum.</title>
        <authorList>
            <person name="Chen Y."/>
            <person name="Copetti D."/>
            <person name="Kolliker R."/>
            <person name="Studer B."/>
        </authorList>
    </citation>
    <scope>NUCLEOTIDE SEQUENCE</scope>
    <source>
        <strain evidence="20">02402/16</strain>
        <tissue evidence="20">Leaf</tissue>
    </source>
</reference>
<evidence type="ECO:0000256" key="14">
    <source>
        <dbReference type="PIRSR" id="PIRSR600823-2"/>
    </source>
</evidence>
<evidence type="ECO:0000256" key="15">
    <source>
        <dbReference type="PIRSR" id="PIRSR600823-3"/>
    </source>
</evidence>
<evidence type="ECO:0000256" key="18">
    <source>
        <dbReference type="RuleBase" id="RU362060"/>
    </source>
</evidence>
<comment type="function">
    <text evidence="18">Removal of H(2)O(2), oxidation of toxic reductants, biosynthesis and degradation of lignin, suberization, auxin catabolism, response to environmental stresses such as wounding, pathogen attack and oxidative stress.</text>
</comment>
<keyword evidence="18" id="KW-0732">Signal</keyword>
<dbReference type="InterPro" id="IPR033905">
    <property type="entry name" value="Secretory_peroxidase"/>
</dbReference>
<feature type="binding site" evidence="14">
    <location>
        <position position="164"/>
    </location>
    <ligand>
        <name>substrate</name>
    </ligand>
</feature>
<comment type="subcellular location">
    <subcellularLocation>
        <location evidence="18">Secreted</location>
    </subcellularLocation>
</comment>
<keyword evidence="21" id="KW-1185">Reference proteome</keyword>